<dbReference type="Gene3D" id="3.20.20.70">
    <property type="entry name" value="Aldolase class I"/>
    <property type="match status" value="1"/>
</dbReference>
<gene>
    <name evidence="6" type="primary">hisA_2</name>
    <name evidence="6" type="ORF">KOR42_35580</name>
</gene>
<dbReference type="PANTHER" id="PTHR43090:SF2">
    <property type="entry name" value="1-(5-PHOSPHORIBOSYL)-5-[(5-PHOSPHORIBOSYLAMINO)METHYLIDENEAMINO] IMIDAZOLE-4-CARBOXAMIDE ISOMERASE"/>
    <property type="match status" value="1"/>
</dbReference>
<dbReference type="AlphaFoldDB" id="A0A5C5WLF4"/>
<dbReference type="PANTHER" id="PTHR43090">
    <property type="entry name" value="1-(5-PHOSPHORIBOSYL)-5-[(5-PHOSPHORIBOSYLAMINO)METHYLIDENEAMINO] IMIDAZOLE-4-CARBOXAMIDE ISOMERASE"/>
    <property type="match status" value="1"/>
</dbReference>
<comment type="pathway">
    <text evidence="4">Amino-acid biosynthesis.</text>
</comment>
<accession>A0A5C5WLF4</accession>
<dbReference type="GO" id="GO:0000105">
    <property type="term" value="P:L-histidine biosynthetic process"/>
    <property type="evidence" value="ECO:0007669"/>
    <property type="project" value="UniProtKB-KW"/>
</dbReference>
<dbReference type="RefSeq" id="WP_146511002.1">
    <property type="nucleotide sequence ID" value="NZ_SIHI01000013.1"/>
</dbReference>
<dbReference type="Pfam" id="PF00977">
    <property type="entry name" value="His_biosynth"/>
    <property type="match status" value="1"/>
</dbReference>
<keyword evidence="2 5" id="KW-0028">Amino-acid biosynthesis</keyword>
<reference evidence="6 7" key="1">
    <citation type="submission" date="2019-02" db="EMBL/GenBank/DDBJ databases">
        <title>Deep-cultivation of Planctomycetes and their phenomic and genomic characterization uncovers novel biology.</title>
        <authorList>
            <person name="Wiegand S."/>
            <person name="Jogler M."/>
            <person name="Boedeker C."/>
            <person name="Pinto D."/>
            <person name="Vollmers J."/>
            <person name="Rivas-Marin E."/>
            <person name="Kohn T."/>
            <person name="Peeters S.H."/>
            <person name="Heuer A."/>
            <person name="Rast P."/>
            <person name="Oberbeckmann S."/>
            <person name="Bunk B."/>
            <person name="Jeske O."/>
            <person name="Meyerdierks A."/>
            <person name="Storesund J.E."/>
            <person name="Kallscheuer N."/>
            <person name="Luecker S."/>
            <person name="Lage O.M."/>
            <person name="Pohl T."/>
            <person name="Merkel B.J."/>
            <person name="Hornburger P."/>
            <person name="Mueller R.-W."/>
            <person name="Bruemmer F."/>
            <person name="Labrenz M."/>
            <person name="Spormann A.M."/>
            <person name="Op Den Camp H."/>
            <person name="Overmann J."/>
            <person name="Amann R."/>
            <person name="Jetten M.S.M."/>
            <person name="Mascher T."/>
            <person name="Medema M.H."/>
            <person name="Devos D.P."/>
            <person name="Kaster A.-K."/>
            <person name="Ovreas L."/>
            <person name="Rohde M."/>
            <person name="Galperin M.Y."/>
            <person name="Jogler C."/>
        </authorList>
    </citation>
    <scope>NUCLEOTIDE SEQUENCE [LARGE SCALE GENOMIC DNA]</scope>
    <source>
        <strain evidence="6 7">KOR42</strain>
    </source>
</reference>
<dbReference type="SUPFAM" id="SSF51366">
    <property type="entry name" value="Ribulose-phoshate binding barrel"/>
    <property type="match status" value="1"/>
</dbReference>
<dbReference type="InterPro" id="IPR044524">
    <property type="entry name" value="Isoase_HisA-like"/>
</dbReference>
<evidence type="ECO:0000256" key="4">
    <source>
        <dbReference type="ARBA" id="ARBA00029440"/>
    </source>
</evidence>
<evidence type="ECO:0000313" key="7">
    <source>
        <dbReference type="Proteomes" id="UP000317243"/>
    </source>
</evidence>
<dbReference type="InterPro" id="IPR011060">
    <property type="entry name" value="RibuloseP-bd_barrel"/>
</dbReference>
<dbReference type="EMBL" id="SIHI01000013">
    <property type="protein sequence ID" value="TWT51510.1"/>
    <property type="molecule type" value="Genomic_DNA"/>
</dbReference>
<comment type="caution">
    <text evidence="6">The sequence shown here is derived from an EMBL/GenBank/DDBJ whole genome shotgun (WGS) entry which is preliminary data.</text>
</comment>
<organism evidence="6 7">
    <name type="scientific">Thalassoglobus neptunius</name>
    <dbReference type="NCBI Taxonomy" id="1938619"/>
    <lineage>
        <taxon>Bacteria</taxon>
        <taxon>Pseudomonadati</taxon>
        <taxon>Planctomycetota</taxon>
        <taxon>Planctomycetia</taxon>
        <taxon>Planctomycetales</taxon>
        <taxon>Planctomycetaceae</taxon>
        <taxon>Thalassoglobus</taxon>
    </lineage>
</organism>
<dbReference type="InterPro" id="IPR013785">
    <property type="entry name" value="Aldolase_TIM"/>
</dbReference>
<dbReference type="GO" id="GO:0003949">
    <property type="term" value="F:1-(5-phosphoribosyl)-5-[(5-phosphoribosylamino)methylideneamino]imidazole-4-carboxamide isomerase activity"/>
    <property type="evidence" value="ECO:0007669"/>
    <property type="project" value="UniProtKB-EC"/>
</dbReference>
<keyword evidence="6" id="KW-0413">Isomerase</keyword>
<dbReference type="GO" id="GO:0000162">
    <property type="term" value="P:L-tryptophan biosynthetic process"/>
    <property type="evidence" value="ECO:0007669"/>
    <property type="project" value="TreeGrafter"/>
</dbReference>
<name>A0A5C5WLF4_9PLAN</name>
<sequence>MQLVPVLDLMDGQVVRGIAGRRNEYRANQSCFVQGSNPLQTACAFRERFGLKRLYVADLDAISGRQPDLRVLGELVESGFRISVDCGSVSLTTAEQLRQLDIDEIVIPLESLSDWQSVEQLIEVVPTTQLRFSIDLMRGRPMGSVGEQESIRETTERVFGFGLTKFIVLDLASVGMDGGLNTLEICQSILEMNAEAKIWTGGGIRNCEDLEGLREVCDVDGVLIASALHDGKISPAEVQRLFNS</sequence>
<keyword evidence="7" id="KW-1185">Reference proteome</keyword>
<dbReference type="Proteomes" id="UP000317243">
    <property type="component" value="Unassembled WGS sequence"/>
</dbReference>
<proteinExistence type="inferred from homology"/>
<evidence type="ECO:0000256" key="1">
    <source>
        <dbReference type="ARBA" id="ARBA00009667"/>
    </source>
</evidence>
<dbReference type="OrthoDB" id="1796087at2"/>
<evidence type="ECO:0000256" key="5">
    <source>
        <dbReference type="RuleBase" id="RU003657"/>
    </source>
</evidence>
<comment type="similarity">
    <text evidence="1 5">Belongs to the HisA/HisF family.</text>
</comment>
<evidence type="ECO:0000256" key="2">
    <source>
        <dbReference type="ARBA" id="ARBA00022605"/>
    </source>
</evidence>
<evidence type="ECO:0000256" key="3">
    <source>
        <dbReference type="ARBA" id="ARBA00023102"/>
    </source>
</evidence>
<dbReference type="InterPro" id="IPR006062">
    <property type="entry name" value="His_biosynth"/>
</dbReference>
<dbReference type="GO" id="GO:0005737">
    <property type="term" value="C:cytoplasm"/>
    <property type="evidence" value="ECO:0007669"/>
    <property type="project" value="TreeGrafter"/>
</dbReference>
<evidence type="ECO:0000313" key="6">
    <source>
        <dbReference type="EMBL" id="TWT51510.1"/>
    </source>
</evidence>
<protein>
    <submittedName>
        <fullName evidence="6">1-(5-phosphoribosyl)-5-[(5-phosphoribosylamino)methylideneamino] imidazole-4-carboxamide isomerase</fullName>
        <ecNumber evidence="6">5.3.1.16</ecNumber>
    </submittedName>
</protein>
<dbReference type="EC" id="5.3.1.16" evidence="6"/>
<keyword evidence="3 5" id="KW-0368">Histidine biosynthesis</keyword>